<dbReference type="Gene3D" id="3.40.50.1110">
    <property type="entry name" value="SGNH hydrolase"/>
    <property type="match status" value="1"/>
</dbReference>
<evidence type="ECO:0008006" key="3">
    <source>
        <dbReference type="Google" id="ProtNLM"/>
    </source>
</evidence>
<sequence>MPKRMLILTDSLGAPRIEPELVNYDQTWVAKVKCEAQNNGYDVIAFTANGLDSANLLSEVNFKLHLYKPNVVIFQFGIVDCAPRVWSDREKLLFRILNLHNLAARIGKNYHAPISKFRNITAVSIADFALNIKSINEKIRQHAPDGCTLIHVPIGPPCSAYFELSPAIGENIIRYNKVLGENSDRFLTDFSQLDPETIYTSDCHHLNQTGHEKLSKIVLDAMASVW</sequence>
<name>A0A1Y0IJD0_9GAMM</name>
<dbReference type="InterPro" id="IPR036514">
    <property type="entry name" value="SGNH_hydro_sf"/>
</dbReference>
<organism evidence="1 2">
    <name type="scientific">Oleiphilus messinensis</name>
    <dbReference type="NCBI Taxonomy" id="141451"/>
    <lineage>
        <taxon>Bacteria</taxon>
        <taxon>Pseudomonadati</taxon>
        <taxon>Pseudomonadota</taxon>
        <taxon>Gammaproteobacteria</taxon>
        <taxon>Oceanospirillales</taxon>
        <taxon>Oleiphilaceae</taxon>
        <taxon>Oleiphilus</taxon>
    </lineage>
</organism>
<dbReference type="EMBL" id="CP021425">
    <property type="protein sequence ID" value="ARU59543.1"/>
    <property type="molecule type" value="Genomic_DNA"/>
</dbReference>
<dbReference type="SUPFAM" id="SSF52266">
    <property type="entry name" value="SGNH hydrolase"/>
    <property type="match status" value="1"/>
</dbReference>
<dbReference type="OrthoDB" id="9204540at2"/>
<reference evidence="1 2" key="1">
    <citation type="submission" date="2017-05" db="EMBL/GenBank/DDBJ databases">
        <title>Genomic insights into alkan degradation activity of Oleiphilus messinensis.</title>
        <authorList>
            <person name="Kozyavkin S.A."/>
            <person name="Slesarev A.I."/>
            <person name="Golyshin P.N."/>
            <person name="Korzhenkov A."/>
            <person name="Golyshina O.N."/>
            <person name="Toshchakov S.V."/>
        </authorList>
    </citation>
    <scope>NUCLEOTIDE SEQUENCE [LARGE SCALE GENOMIC DNA]</scope>
    <source>
        <strain evidence="1 2">ME102</strain>
    </source>
</reference>
<keyword evidence="2" id="KW-1185">Reference proteome</keyword>
<protein>
    <recommendedName>
        <fullName evidence="3">SGNH hydrolase-type esterase domain-containing protein</fullName>
    </recommendedName>
</protein>
<dbReference type="KEGG" id="ome:OLMES_5563"/>
<dbReference type="RefSeq" id="WP_087464207.1">
    <property type="nucleotide sequence ID" value="NZ_CP021425.1"/>
</dbReference>
<dbReference type="Proteomes" id="UP000196027">
    <property type="component" value="Chromosome"/>
</dbReference>
<proteinExistence type="predicted"/>
<dbReference type="AlphaFoldDB" id="A0A1Y0IJD0"/>
<evidence type="ECO:0000313" key="2">
    <source>
        <dbReference type="Proteomes" id="UP000196027"/>
    </source>
</evidence>
<accession>A0A1Y0IJD0</accession>
<gene>
    <name evidence="1" type="ORF">OLMES_5563</name>
</gene>
<evidence type="ECO:0000313" key="1">
    <source>
        <dbReference type="EMBL" id="ARU59543.1"/>
    </source>
</evidence>
<dbReference type="GO" id="GO:0016788">
    <property type="term" value="F:hydrolase activity, acting on ester bonds"/>
    <property type="evidence" value="ECO:0007669"/>
    <property type="project" value="UniProtKB-ARBA"/>
</dbReference>